<organism evidence="1 2">
    <name type="scientific">Nostocoides veronense</name>
    <dbReference type="NCBI Taxonomy" id="330836"/>
    <lineage>
        <taxon>Bacteria</taxon>
        <taxon>Bacillati</taxon>
        <taxon>Actinomycetota</taxon>
        <taxon>Actinomycetes</taxon>
        <taxon>Micrococcales</taxon>
        <taxon>Intrasporangiaceae</taxon>
        <taxon>Nostocoides</taxon>
    </lineage>
</organism>
<gene>
    <name evidence="1" type="ORF">GCM10009811_28280</name>
</gene>
<sequence length="291" mass="31713">MFNLHQKHPGAYARLTTRGNPVMQELIEKHLPEAAQMDERARSLKAAAAAYNPAPTGGDADAAVARAVAADGPVVIPDDLVDLVVQEQLYADSFARTEAVLQRALDNLLNERDALVRPKLNAMLAHLHAMLQAALTDPTRYAQIRDAQRVLLDVNVRNTAGDRQQLGPEYDQLSTALHGTGYADAALIANAEAVYPRLIKERRGEVDFTKPAPYPVLNYGAGAAEHREYLAWLVASPTAEAWVPTIPQLEVRLGEINRAVRANAMHVSFSAESGEVIRTDEDLDAVLGRGF</sequence>
<accession>A0ABN2LZQ2</accession>
<dbReference type="EMBL" id="BAAAPO010000042">
    <property type="protein sequence ID" value="GAA1802908.1"/>
    <property type="molecule type" value="Genomic_DNA"/>
</dbReference>
<keyword evidence="2" id="KW-1185">Reference proteome</keyword>
<name>A0ABN2LZQ2_9MICO</name>
<evidence type="ECO:0000313" key="1">
    <source>
        <dbReference type="EMBL" id="GAA1802908.1"/>
    </source>
</evidence>
<dbReference type="Proteomes" id="UP001499938">
    <property type="component" value="Unassembled WGS sequence"/>
</dbReference>
<protein>
    <submittedName>
        <fullName evidence="1">Uncharacterized protein</fullName>
    </submittedName>
</protein>
<comment type="caution">
    <text evidence="1">The sequence shown here is derived from an EMBL/GenBank/DDBJ whole genome shotgun (WGS) entry which is preliminary data.</text>
</comment>
<evidence type="ECO:0000313" key="2">
    <source>
        <dbReference type="Proteomes" id="UP001499938"/>
    </source>
</evidence>
<proteinExistence type="predicted"/>
<reference evidence="1 2" key="1">
    <citation type="journal article" date="2019" name="Int. J. Syst. Evol. Microbiol.">
        <title>The Global Catalogue of Microorganisms (GCM) 10K type strain sequencing project: providing services to taxonomists for standard genome sequencing and annotation.</title>
        <authorList>
            <consortium name="The Broad Institute Genomics Platform"/>
            <consortium name="The Broad Institute Genome Sequencing Center for Infectious Disease"/>
            <person name="Wu L."/>
            <person name="Ma J."/>
        </authorList>
    </citation>
    <scope>NUCLEOTIDE SEQUENCE [LARGE SCALE GENOMIC DNA]</scope>
    <source>
        <strain evidence="1 2">JCM 15592</strain>
    </source>
</reference>